<evidence type="ECO:0000313" key="2">
    <source>
        <dbReference type="Proteomes" id="UP000198312"/>
    </source>
</evidence>
<dbReference type="Proteomes" id="UP000198312">
    <property type="component" value="Chromosome"/>
</dbReference>
<accession>A0A220TZ89</accession>
<dbReference type="AlphaFoldDB" id="A0A220TZ89"/>
<gene>
    <name evidence="1" type="ORF">CFK37_01595</name>
</gene>
<reference evidence="1 2" key="1">
    <citation type="submission" date="2017-07" db="EMBL/GenBank/DDBJ databases">
        <title>Virgibacillus sp. LM2416.</title>
        <authorList>
            <person name="Tak E.J."/>
            <person name="Bae J.-W."/>
        </authorList>
    </citation>
    <scope>NUCLEOTIDE SEQUENCE [LARGE SCALE GENOMIC DNA]</scope>
    <source>
        <strain evidence="1 2">LM2416</strain>
    </source>
</reference>
<protein>
    <submittedName>
        <fullName evidence="1">Uncharacterized protein</fullName>
    </submittedName>
</protein>
<name>A0A220TZ89_9BACI</name>
<keyword evidence="2" id="KW-1185">Reference proteome</keyword>
<dbReference type="EMBL" id="CP022315">
    <property type="protein sequence ID" value="ASK60996.1"/>
    <property type="molecule type" value="Genomic_DNA"/>
</dbReference>
<organism evidence="1 2">
    <name type="scientific">Virgibacillus phasianinus</name>
    <dbReference type="NCBI Taxonomy" id="2017483"/>
    <lineage>
        <taxon>Bacteria</taxon>
        <taxon>Bacillati</taxon>
        <taxon>Bacillota</taxon>
        <taxon>Bacilli</taxon>
        <taxon>Bacillales</taxon>
        <taxon>Bacillaceae</taxon>
        <taxon>Virgibacillus</taxon>
    </lineage>
</organism>
<dbReference type="RefSeq" id="WP_089060273.1">
    <property type="nucleotide sequence ID" value="NZ_CP022315.1"/>
</dbReference>
<evidence type="ECO:0000313" key="1">
    <source>
        <dbReference type="EMBL" id="ASK60996.1"/>
    </source>
</evidence>
<proteinExistence type="predicted"/>
<dbReference type="KEGG" id="vil:CFK37_01595"/>
<dbReference type="OrthoDB" id="2733945at2"/>
<sequence>MALFINNGSHGDIYKNKGAIDEPNQSYFKRDHFEELVNGQLKVNESLNHSIHGLKVLYEKQENAQTGKWKEISNRLNELKRINVQHEKDQHYVLERLRNLESQNKKLEVTLANEQLSGKELMDQLNKLGNSHQAIVEQLETYCLENEVFKSKVNDQYELQHQMADRISQHEDAHGKVLDRLENQEALMEKVTRQIEYFRTILFERTNFLAEKIENGYHHTSSYIANLITGSDQSPKKFMLNQKQDEDHKVHK</sequence>